<gene>
    <name evidence="1" type="ORF">AVEN_58047_1</name>
</gene>
<comment type="caution">
    <text evidence="1">The sequence shown here is derived from an EMBL/GenBank/DDBJ whole genome shotgun (WGS) entry which is preliminary data.</text>
</comment>
<protein>
    <submittedName>
        <fullName evidence="1">Uncharacterized protein</fullName>
    </submittedName>
</protein>
<dbReference type="AlphaFoldDB" id="A0A4Y2P5S5"/>
<reference evidence="1 2" key="1">
    <citation type="journal article" date="2019" name="Sci. Rep.">
        <title>Orb-weaving spider Araneus ventricosus genome elucidates the spidroin gene catalogue.</title>
        <authorList>
            <person name="Kono N."/>
            <person name="Nakamura H."/>
            <person name="Ohtoshi R."/>
            <person name="Moran D.A.P."/>
            <person name="Shinohara A."/>
            <person name="Yoshida Y."/>
            <person name="Fujiwara M."/>
            <person name="Mori M."/>
            <person name="Tomita M."/>
            <person name="Arakawa K."/>
        </authorList>
    </citation>
    <scope>NUCLEOTIDE SEQUENCE [LARGE SCALE GENOMIC DNA]</scope>
</reference>
<accession>A0A4Y2P5S5</accession>
<name>A0A4Y2P5S5_ARAVE</name>
<evidence type="ECO:0000313" key="1">
    <source>
        <dbReference type="EMBL" id="GBN45657.1"/>
    </source>
</evidence>
<dbReference type="Proteomes" id="UP000499080">
    <property type="component" value="Unassembled WGS sequence"/>
</dbReference>
<organism evidence="1 2">
    <name type="scientific">Araneus ventricosus</name>
    <name type="common">Orbweaver spider</name>
    <name type="synonym">Epeira ventricosa</name>
    <dbReference type="NCBI Taxonomy" id="182803"/>
    <lineage>
        <taxon>Eukaryota</taxon>
        <taxon>Metazoa</taxon>
        <taxon>Ecdysozoa</taxon>
        <taxon>Arthropoda</taxon>
        <taxon>Chelicerata</taxon>
        <taxon>Arachnida</taxon>
        <taxon>Araneae</taxon>
        <taxon>Araneomorphae</taxon>
        <taxon>Entelegynae</taxon>
        <taxon>Araneoidea</taxon>
        <taxon>Araneidae</taxon>
        <taxon>Araneus</taxon>
    </lineage>
</organism>
<proteinExistence type="predicted"/>
<keyword evidence="2" id="KW-1185">Reference proteome</keyword>
<evidence type="ECO:0000313" key="2">
    <source>
        <dbReference type="Proteomes" id="UP000499080"/>
    </source>
</evidence>
<dbReference type="EMBL" id="BGPR01130888">
    <property type="protein sequence ID" value="GBN45657.1"/>
    <property type="molecule type" value="Genomic_DNA"/>
</dbReference>
<sequence>MISLQVPSSVRTVYALMRHSLPALVPTQGCTEGSDRGGLGSAVEVHDTQLTGAPATSDSVPGSSRFGTCPGHRLRGRRLYASNARAEPAVMLQGQHAGSNKQQDHPGRCREILVLFWDLQTVRPQGGHELA</sequence>